<dbReference type="Proteomes" id="UP000034507">
    <property type="component" value="Unassembled WGS sequence"/>
</dbReference>
<dbReference type="AlphaFoldDB" id="A0A0G1A7A7"/>
<name>A0A0G1A7A7_UNCKA</name>
<reference evidence="1 2" key="1">
    <citation type="journal article" date="2015" name="Nature">
        <title>rRNA introns, odd ribosomes, and small enigmatic genomes across a large radiation of phyla.</title>
        <authorList>
            <person name="Brown C.T."/>
            <person name="Hug L.A."/>
            <person name="Thomas B.C."/>
            <person name="Sharon I."/>
            <person name="Castelle C.J."/>
            <person name="Singh A."/>
            <person name="Wilkins M.J."/>
            <person name="Williams K.H."/>
            <person name="Banfield J.F."/>
        </authorList>
    </citation>
    <scope>NUCLEOTIDE SEQUENCE [LARGE SCALE GENOMIC DNA]</scope>
</reference>
<dbReference type="EMBL" id="LCBX01000007">
    <property type="protein sequence ID" value="KKS21173.1"/>
    <property type="molecule type" value="Genomic_DNA"/>
</dbReference>
<evidence type="ECO:0000313" key="2">
    <source>
        <dbReference type="Proteomes" id="UP000034507"/>
    </source>
</evidence>
<evidence type="ECO:0000313" key="1">
    <source>
        <dbReference type="EMBL" id="KKS21173.1"/>
    </source>
</evidence>
<organism evidence="1 2">
    <name type="scientific">candidate division WWE3 bacterium GW2011_GWC1_41_7</name>
    <dbReference type="NCBI Taxonomy" id="1619119"/>
    <lineage>
        <taxon>Bacteria</taxon>
        <taxon>Katanobacteria</taxon>
    </lineage>
</organism>
<comment type="caution">
    <text evidence="1">The sequence shown here is derived from an EMBL/GenBank/DDBJ whole genome shotgun (WGS) entry which is preliminary data.</text>
</comment>
<sequence length="113" mass="13295">MRIETVQIEKKKSRGDKMITSGRLAELVEIISGETKLEPSQKEQFKGLVNAWERAIDTMVTIEPDDDYMMNDEPLLPELDRHEESYDVLLQRADNRVKVALRIYVKRRKNYLD</sequence>
<gene>
    <name evidence="1" type="ORF">UU77_C0007G0018</name>
</gene>
<accession>A0A0G1A7A7</accession>
<protein>
    <submittedName>
        <fullName evidence="1">Uncharacterized protein</fullName>
    </submittedName>
</protein>
<proteinExistence type="predicted"/>